<dbReference type="InterPro" id="IPR002347">
    <property type="entry name" value="SDR_fam"/>
</dbReference>
<evidence type="ECO:0000256" key="2">
    <source>
        <dbReference type="ARBA" id="ARBA00023002"/>
    </source>
</evidence>
<evidence type="ECO:0000313" key="4">
    <source>
        <dbReference type="Proteomes" id="UP000813068"/>
    </source>
</evidence>
<keyword evidence="4" id="KW-1185">Reference proteome</keyword>
<dbReference type="Proteomes" id="UP000813068">
    <property type="component" value="Unassembled WGS sequence"/>
</dbReference>
<proteinExistence type="inferred from homology"/>
<comment type="similarity">
    <text evidence="1">Belongs to the short-chain dehydrogenases/reductases (SDR) family.</text>
</comment>
<keyword evidence="2" id="KW-0560">Oxidoreductase</keyword>
<dbReference type="InterPro" id="IPR020904">
    <property type="entry name" value="Sc_DH/Rdtase_CS"/>
</dbReference>
<gene>
    <name evidence="3" type="ORF">KRX52_20260</name>
</gene>
<dbReference type="EMBL" id="JAHRGL010000080">
    <property type="protein sequence ID" value="MBV2135110.1"/>
    <property type="molecule type" value="Genomic_DNA"/>
</dbReference>
<sequence length="269" mass="28619">MQMLKDDVVLVTGGGSGLGLGVARYCKAEGAEVVIFEISADKVRQLKEEFGPDALIIQGDVTKLADQLACRDAILARYGRLNALIGTQGIFDGNVPLQQIPLERMDALFDELFHVNVKGYMLSARVFFDLLEASQGAMVLTTSTAAYAADGGGLVYTATKGAVRSLVNQLAFEFAPHVRVNGVAPAGIANSQLKGPGALGLDAQKQSDIPKDAFLSMFRSLSLLQELPSAEDHGPLYAFLASRHNKIMTGQTVVADQGMLNRAVLKGGH</sequence>
<accession>A0ABS6N241</accession>
<dbReference type="Pfam" id="PF00106">
    <property type="entry name" value="adh_short"/>
    <property type="match status" value="1"/>
</dbReference>
<comment type="caution">
    <text evidence="3">The sequence shown here is derived from an EMBL/GenBank/DDBJ whole genome shotgun (WGS) entry which is preliminary data.</text>
</comment>
<evidence type="ECO:0000256" key="1">
    <source>
        <dbReference type="ARBA" id="ARBA00006484"/>
    </source>
</evidence>
<evidence type="ECO:0000313" key="3">
    <source>
        <dbReference type="EMBL" id="MBV2135110.1"/>
    </source>
</evidence>
<organism evidence="3 4">
    <name type="scientific">Geopseudomonas aromaticivorans</name>
    <dbReference type="NCBI Taxonomy" id="2849492"/>
    <lineage>
        <taxon>Bacteria</taxon>
        <taxon>Pseudomonadati</taxon>
        <taxon>Pseudomonadota</taxon>
        <taxon>Gammaproteobacteria</taxon>
        <taxon>Pseudomonadales</taxon>
        <taxon>Pseudomonadaceae</taxon>
        <taxon>Geopseudomonas</taxon>
    </lineage>
</organism>
<dbReference type="RefSeq" id="WP_217683534.1">
    <property type="nucleotide sequence ID" value="NZ_JAHRGL010000080.1"/>
</dbReference>
<name>A0ABS6N241_9GAMM</name>
<dbReference type="PANTHER" id="PTHR43008:SF4">
    <property type="entry name" value="CHAIN DEHYDROGENASE, PUTATIVE (AFU_ORTHOLOGUE AFUA_4G08710)-RELATED"/>
    <property type="match status" value="1"/>
</dbReference>
<reference evidence="3 4" key="1">
    <citation type="submission" date="2021-06" db="EMBL/GenBank/DDBJ databases">
        <title>Differences between aerobic and microaerobic xylene degrading microbial communities.</title>
        <authorList>
            <person name="Banerjee S."/>
            <person name="Tancsics A."/>
        </authorList>
    </citation>
    <scope>NUCLEOTIDE SEQUENCE [LARGE SCALE GENOMIC DNA]</scope>
    <source>
        <strain evidence="3 4">MAP12</strain>
    </source>
</reference>
<protein>
    <submittedName>
        <fullName evidence="3">SDR family oxidoreductase</fullName>
    </submittedName>
</protein>
<dbReference type="PROSITE" id="PS00061">
    <property type="entry name" value="ADH_SHORT"/>
    <property type="match status" value="1"/>
</dbReference>
<dbReference type="PANTHER" id="PTHR43008">
    <property type="entry name" value="BENZIL REDUCTASE"/>
    <property type="match status" value="1"/>
</dbReference>